<name>A0A976IGP9_BRELC</name>
<dbReference type="OrthoDB" id="127426at2759"/>
<evidence type="ECO:0008006" key="4">
    <source>
        <dbReference type="Google" id="ProtNLM"/>
    </source>
</evidence>
<dbReference type="AlphaFoldDB" id="A0A976IGP9"/>
<proteinExistence type="predicted"/>
<dbReference type="RefSeq" id="XP_067820299.1">
    <property type="nucleotide sequence ID" value="XM_067963620.1"/>
</dbReference>
<protein>
    <recommendedName>
        <fullName evidence="4">RxLR effector protein</fullName>
    </recommendedName>
</protein>
<keyword evidence="3" id="KW-1185">Reference proteome</keyword>
<feature type="signal peptide" evidence="1">
    <location>
        <begin position="1"/>
        <end position="20"/>
    </location>
</feature>
<accession>A0A976IGP9</accession>
<evidence type="ECO:0000313" key="2">
    <source>
        <dbReference type="EMBL" id="TDH70800.1"/>
    </source>
</evidence>
<organism evidence="2 3">
    <name type="scientific">Bremia lactucae</name>
    <name type="common">Lettuce downy mildew</name>
    <dbReference type="NCBI Taxonomy" id="4779"/>
    <lineage>
        <taxon>Eukaryota</taxon>
        <taxon>Sar</taxon>
        <taxon>Stramenopiles</taxon>
        <taxon>Oomycota</taxon>
        <taxon>Peronosporomycetes</taxon>
        <taxon>Peronosporales</taxon>
        <taxon>Peronosporaceae</taxon>
        <taxon>Bremia</taxon>
    </lineage>
</organism>
<keyword evidence="1" id="KW-0732">Signal</keyword>
<gene>
    <name evidence="2" type="ORF">CCR75_005539</name>
</gene>
<dbReference type="Proteomes" id="UP000294530">
    <property type="component" value="Unassembled WGS sequence"/>
</dbReference>
<reference evidence="2 3" key="1">
    <citation type="journal article" date="2021" name="Genome Biol.">
        <title>AFLAP: assembly-free linkage analysis pipeline using k-mers from genome sequencing data.</title>
        <authorList>
            <person name="Fletcher K."/>
            <person name="Zhang L."/>
            <person name="Gil J."/>
            <person name="Han R."/>
            <person name="Cavanaugh K."/>
            <person name="Michelmore R."/>
        </authorList>
    </citation>
    <scope>NUCLEOTIDE SEQUENCE [LARGE SCALE GENOMIC DNA]</scope>
    <source>
        <strain evidence="2 3">SF5</strain>
    </source>
</reference>
<sequence>MHIVSVRRVFLATLLITCDATFTISEPQASVTDSTKTANVPQSFDFSSMEKVTSPPNSVPDLSRDESRTATGFVGSINAHAATDTHPIIGGSGPDDVTVTKYHKNGLWQRFKQWWLSLFQGSSDTTRRLREATDYGVVYM</sequence>
<evidence type="ECO:0000256" key="1">
    <source>
        <dbReference type="SAM" id="SignalP"/>
    </source>
</evidence>
<comment type="caution">
    <text evidence="2">The sequence shown here is derived from an EMBL/GenBank/DDBJ whole genome shotgun (WGS) entry which is preliminary data.</text>
</comment>
<dbReference type="KEGG" id="blac:94349291"/>
<dbReference type="EMBL" id="SHOA02000001">
    <property type="protein sequence ID" value="TDH70800.1"/>
    <property type="molecule type" value="Genomic_DNA"/>
</dbReference>
<evidence type="ECO:0000313" key="3">
    <source>
        <dbReference type="Proteomes" id="UP000294530"/>
    </source>
</evidence>
<feature type="chain" id="PRO_5037837665" description="RxLR effector protein" evidence="1">
    <location>
        <begin position="21"/>
        <end position="140"/>
    </location>
</feature>
<dbReference type="GeneID" id="94349291"/>